<dbReference type="Proteomes" id="UP001491349">
    <property type="component" value="Unassembled WGS sequence"/>
</dbReference>
<sequence>MKNIITILLSFILLISCKQSTNVPVKKKLDYANKTVLDSLIKSTSQSKDTLFLGFMIGMKKSDFKKQIEKIRREGKTITFSNSNGYTSIAGEFDLGAGYTFKTSISTESEGKTITGQGSYFIEPIYNKNGELSQLKILASEDWNNSGYSIDKPNWLKNKIEEKHEESTNESLKKALVDNGIISDYNTVWQKGNLIIYETSITVNYVDLKTLLVELLVKELEKEVIKKESKDVTI</sequence>
<proteinExistence type="predicted"/>
<dbReference type="EMBL" id="JBBPCB010000003">
    <property type="protein sequence ID" value="MEK8179922.1"/>
    <property type="molecule type" value="Genomic_DNA"/>
</dbReference>
<reference evidence="1 2" key="1">
    <citation type="submission" date="2024-04" db="EMBL/GenBank/DDBJ databases">
        <title>draft genome sequnece of Flavobacterium buctense JCM 30750.</title>
        <authorList>
            <person name="Kim D.-U."/>
        </authorList>
    </citation>
    <scope>NUCLEOTIDE SEQUENCE [LARGE SCALE GENOMIC DNA]</scope>
    <source>
        <strain evidence="1 2">JCM 30750</strain>
    </source>
</reference>
<name>A0ABU9DZU7_9FLAO</name>
<evidence type="ECO:0000313" key="2">
    <source>
        <dbReference type="Proteomes" id="UP001491349"/>
    </source>
</evidence>
<comment type="caution">
    <text evidence="1">The sequence shown here is derived from an EMBL/GenBank/DDBJ whole genome shotgun (WGS) entry which is preliminary data.</text>
</comment>
<organism evidence="1 2">
    <name type="scientific">Flavobacterium buctense</name>
    <dbReference type="NCBI Taxonomy" id="1648146"/>
    <lineage>
        <taxon>Bacteria</taxon>
        <taxon>Pseudomonadati</taxon>
        <taxon>Bacteroidota</taxon>
        <taxon>Flavobacteriia</taxon>
        <taxon>Flavobacteriales</taxon>
        <taxon>Flavobacteriaceae</taxon>
        <taxon>Flavobacterium</taxon>
    </lineage>
</organism>
<evidence type="ECO:0000313" key="1">
    <source>
        <dbReference type="EMBL" id="MEK8179922.1"/>
    </source>
</evidence>
<dbReference type="PROSITE" id="PS51257">
    <property type="entry name" value="PROKAR_LIPOPROTEIN"/>
    <property type="match status" value="1"/>
</dbReference>
<dbReference type="RefSeq" id="WP_187660398.1">
    <property type="nucleotide sequence ID" value="NZ_JACTAB010000004.1"/>
</dbReference>
<accession>A0ABU9DZU7</accession>
<keyword evidence="2" id="KW-1185">Reference proteome</keyword>
<gene>
    <name evidence="1" type="ORF">WMW71_06170</name>
</gene>
<protein>
    <submittedName>
        <fullName evidence="1">Uncharacterized protein</fullName>
    </submittedName>
</protein>